<keyword evidence="10" id="KW-1185">Reference proteome</keyword>
<evidence type="ECO:0000313" key="10">
    <source>
        <dbReference type="Proteomes" id="UP000066480"/>
    </source>
</evidence>
<dbReference type="AlphaFoldDB" id="A0A0K1JDY8"/>
<dbReference type="STRING" id="571913.VV02_02050"/>
<comment type="subcellular location">
    <subcellularLocation>
        <location evidence="1">Membrane</location>
        <topology evidence="1">Multi-pass membrane protein</topology>
    </subcellularLocation>
</comment>
<keyword evidence="3 7" id="KW-0812">Transmembrane</keyword>
<dbReference type="EMBL" id="CP011112">
    <property type="protein sequence ID" value="AKU14932.1"/>
    <property type="molecule type" value="Genomic_DNA"/>
</dbReference>
<evidence type="ECO:0000256" key="1">
    <source>
        <dbReference type="ARBA" id="ARBA00004141"/>
    </source>
</evidence>
<feature type="transmembrane region" description="Helical" evidence="7">
    <location>
        <begin position="80"/>
        <end position="98"/>
    </location>
</feature>
<dbReference type="GO" id="GO:0004252">
    <property type="term" value="F:serine-type endopeptidase activity"/>
    <property type="evidence" value="ECO:0007669"/>
    <property type="project" value="InterPro"/>
</dbReference>
<dbReference type="PANTHER" id="PTHR43731">
    <property type="entry name" value="RHOMBOID PROTEASE"/>
    <property type="match status" value="1"/>
</dbReference>
<proteinExistence type="inferred from homology"/>
<protein>
    <submittedName>
        <fullName evidence="9">Protease</fullName>
    </submittedName>
</protein>
<dbReference type="Pfam" id="PF01694">
    <property type="entry name" value="Rhomboid"/>
    <property type="match status" value="1"/>
</dbReference>
<keyword evidence="9" id="KW-0645">Protease</keyword>
<keyword evidence="5 7" id="KW-1133">Transmembrane helix</keyword>
<keyword evidence="6 7" id="KW-0472">Membrane</keyword>
<dbReference type="Gene3D" id="1.20.1540.10">
    <property type="entry name" value="Rhomboid-like"/>
    <property type="match status" value="1"/>
</dbReference>
<name>A0A0K1JDY8_9MICO</name>
<reference evidence="9 10" key="1">
    <citation type="submission" date="2015-03" db="EMBL/GenBank/DDBJ databases">
        <title>Luteipulveratus halotolerans sp. nov., a novel actinobacterium (Dermacoccaceae) from Sarawak, Malaysia.</title>
        <authorList>
            <person name="Juboi H."/>
            <person name="Basik A."/>
            <person name="Shamsul S.S."/>
            <person name="Arnold P."/>
            <person name="Schmitt E.K."/>
            <person name="Sanglier J.-J."/>
            <person name="Yeo T."/>
        </authorList>
    </citation>
    <scope>NUCLEOTIDE SEQUENCE [LARGE SCALE GENOMIC DNA]</scope>
    <source>
        <strain evidence="9 10">MN07-A0370</strain>
    </source>
</reference>
<dbReference type="RefSeq" id="WP_052589492.1">
    <property type="nucleotide sequence ID" value="NZ_CP011112.1"/>
</dbReference>
<sequence length="302" mass="32334">MSDLTGSPAEPPAEAPPTCPRHPKEVAYVRCQRCERPTCPACQRPASVGIQCVDCVKEQQRSTPAMRSVFGGRAVQGRPIITIGIIAICVVVWVGQLASDRVTSDLAFAPFVGDNEPWRFLTAAFVHQPDWPMHILFNMYALWICGQYLEPLLGRLRFVALYLIAALGGSVGYLMLASVPSVGEDWRGTGWFTPTVGASGAVFGLFAAVVVLNRHLGRDVTPMLLMIAINAAIPFFVDGIAWQAHVGGAITGAAVAGIIAALGRERRQLHWGALGGVLVVLVILAVVRYQTVSLPPELTGLG</sequence>
<dbReference type="InterPro" id="IPR050925">
    <property type="entry name" value="Rhomboid_protease_S54"/>
</dbReference>
<evidence type="ECO:0000256" key="2">
    <source>
        <dbReference type="ARBA" id="ARBA00009045"/>
    </source>
</evidence>
<dbReference type="OrthoDB" id="9807874at2"/>
<evidence type="ECO:0000259" key="8">
    <source>
        <dbReference type="Pfam" id="PF01694"/>
    </source>
</evidence>
<feature type="transmembrane region" description="Helical" evidence="7">
    <location>
        <begin position="220"/>
        <end position="237"/>
    </location>
</feature>
<feature type="transmembrane region" description="Helical" evidence="7">
    <location>
        <begin position="243"/>
        <end position="262"/>
    </location>
</feature>
<dbReference type="InterPro" id="IPR022764">
    <property type="entry name" value="Peptidase_S54_rhomboid_dom"/>
</dbReference>
<dbReference type="GO" id="GO:0006508">
    <property type="term" value="P:proteolysis"/>
    <property type="evidence" value="ECO:0007669"/>
    <property type="project" value="UniProtKB-KW"/>
</dbReference>
<gene>
    <name evidence="9" type="ORF">VV02_02050</name>
</gene>
<dbReference type="KEGG" id="lmoi:VV02_02050"/>
<feature type="transmembrane region" description="Helical" evidence="7">
    <location>
        <begin position="191"/>
        <end position="213"/>
    </location>
</feature>
<feature type="transmembrane region" description="Helical" evidence="7">
    <location>
        <begin position="131"/>
        <end position="149"/>
    </location>
</feature>
<accession>A0A0K1JDY8</accession>
<evidence type="ECO:0000256" key="4">
    <source>
        <dbReference type="ARBA" id="ARBA00022801"/>
    </source>
</evidence>
<dbReference type="InterPro" id="IPR035952">
    <property type="entry name" value="Rhomboid-like_sf"/>
</dbReference>
<evidence type="ECO:0000256" key="7">
    <source>
        <dbReference type="SAM" id="Phobius"/>
    </source>
</evidence>
<evidence type="ECO:0000313" key="9">
    <source>
        <dbReference type="EMBL" id="AKU14932.1"/>
    </source>
</evidence>
<feature type="domain" description="Peptidase S54 rhomboid" evidence="8">
    <location>
        <begin position="115"/>
        <end position="259"/>
    </location>
</feature>
<feature type="transmembrane region" description="Helical" evidence="7">
    <location>
        <begin position="269"/>
        <end position="289"/>
    </location>
</feature>
<evidence type="ECO:0000256" key="6">
    <source>
        <dbReference type="ARBA" id="ARBA00023136"/>
    </source>
</evidence>
<dbReference type="SUPFAM" id="SSF144091">
    <property type="entry name" value="Rhomboid-like"/>
    <property type="match status" value="1"/>
</dbReference>
<keyword evidence="4" id="KW-0378">Hydrolase</keyword>
<feature type="transmembrane region" description="Helical" evidence="7">
    <location>
        <begin position="161"/>
        <end position="179"/>
    </location>
</feature>
<dbReference type="GO" id="GO:0016020">
    <property type="term" value="C:membrane"/>
    <property type="evidence" value="ECO:0007669"/>
    <property type="project" value="UniProtKB-SubCell"/>
</dbReference>
<evidence type="ECO:0000256" key="3">
    <source>
        <dbReference type="ARBA" id="ARBA00022692"/>
    </source>
</evidence>
<evidence type="ECO:0000256" key="5">
    <source>
        <dbReference type="ARBA" id="ARBA00022989"/>
    </source>
</evidence>
<dbReference type="Proteomes" id="UP000066480">
    <property type="component" value="Chromosome"/>
</dbReference>
<dbReference type="PANTHER" id="PTHR43731:SF14">
    <property type="entry name" value="PRESENILIN-ASSOCIATED RHOMBOID-LIKE PROTEIN, MITOCHONDRIAL"/>
    <property type="match status" value="1"/>
</dbReference>
<comment type="similarity">
    <text evidence="2">Belongs to the peptidase S54 family.</text>
</comment>
<organism evidence="9 10">
    <name type="scientific">Luteipulveratus mongoliensis</name>
    <dbReference type="NCBI Taxonomy" id="571913"/>
    <lineage>
        <taxon>Bacteria</taxon>
        <taxon>Bacillati</taxon>
        <taxon>Actinomycetota</taxon>
        <taxon>Actinomycetes</taxon>
        <taxon>Micrococcales</taxon>
        <taxon>Dermacoccaceae</taxon>
        <taxon>Luteipulveratus</taxon>
    </lineage>
</organism>
<dbReference type="PATRIC" id="fig|571913.6.peg.420"/>